<sequence>MIYLEMYMRAGQGTTKAVDDQKYEDLIAAANAESDPKVRLEKLHEAENYFVNEMAYIIPLFGYTNPELLRQGITGIETSPDGAVNFRYTKVQ</sequence>
<reference evidence="1" key="1">
    <citation type="submission" date="2019-08" db="EMBL/GenBank/DDBJ databases">
        <authorList>
            <person name="Kucharzyk K."/>
            <person name="Murdoch R.W."/>
            <person name="Higgins S."/>
            <person name="Loffler F."/>
        </authorList>
    </citation>
    <scope>NUCLEOTIDE SEQUENCE</scope>
</reference>
<evidence type="ECO:0008006" key="2">
    <source>
        <dbReference type="Google" id="ProtNLM"/>
    </source>
</evidence>
<comment type="caution">
    <text evidence="1">The sequence shown here is derived from an EMBL/GenBank/DDBJ whole genome shotgun (WGS) entry which is preliminary data.</text>
</comment>
<proteinExistence type="predicted"/>
<dbReference type="SUPFAM" id="SSF53850">
    <property type="entry name" value="Periplasmic binding protein-like II"/>
    <property type="match status" value="1"/>
</dbReference>
<dbReference type="Gene3D" id="3.10.105.10">
    <property type="entry name" value="Dipeptide-binding Protein, Domain 3"/>
    <property type="match status" value="1"/>
</dbReference>
<protein>
    <recommendedName>
        <fullName evidence="2">Solute-binding protein family 5 domain-containing protein</fullName>
    </recommendedName>
</protein>
<dbReference type="AlphaFoldDB" id="A0A645DF04"/>
<name>A0A645DF04_9ZZZZ</name>
<dbReference type="EMBL" id="VSSQ01035585">
    <property type="protein sequence ID" value="MPM87847.1"/>
    <property type="molecule type" value="Genomic_DNA"/>
</dbReference>
<gene>
    <name evidence="1" type="ORF">SDC9_134947</name>
</gene>
<evidence type="ECO:0000313" key="1">
    <source>
        <dbReference type="EMBL" id="MPM87847.1"/>
    </source>
</evidence>
<accession>A0A645DF04</accession>
<organism evidence="1">
    <name type="scientific">bioreactor metagenome</name>
    <dbReference type="NCBI Taxonomy" id="1076179"/>
    <lineage>
        <taxon>unclassified sequences</taxon>
        <taxon>metagenomes</taxon>
        <taxon>ecological metagenomes</taxon>
    </lineage>
</organism>